<name>A0A0A8XZR9_ARUDO</name>
<reference evidence="1" key="2">
    <citation type="journal article" date="2015" name="Data Brief">
        <title>Shoot transcriptome of the giant reed, Arundo donax.</title>
        <authorList>
            <person name="Barrero R.A."/>
            <person name="Guerrero F.D."/>
            <person name="Moolhuijzen P."/>
            <person name="Goolsby J.A."/>
            <person name="Tidwell J."/>
            <person name="Bellgard S.E."/>
            <person name="Bellgard M.I."/>
        </authorList>
    </citation>
    <scope>NUCLEOTIDE SEQUENCE</scope>
    <source>
        <tissue evidence="1">Shoot tissue taken approximately 20 cm above the soil surface</tissue>
    </source>
</reference>
<dbReference type="EMBL" id="GBRH01280708">
    <property type="protein sequence ID" value="JAD17187.1"/>
    <property type="molecule type" value="Transcribed_RNA"/>
</dbReference>
<organism evidence="1">
    <name type="scientific">Arundo donax</name>
    <name type="common">Giant reed</name>
    <name type="synonym">Donax arundinaceus</name>
    <dbReference type="NCBI Taxonomy" id="35708"/>
    <lineage>
        <taxon>Eukaryota</taxon>
        <taxon>Viridiplantae</taxon>
        <taxon>Streptophyta</taxon>
        <taxon>Embryophyta</taxon>
        <taxon>Tracheophyta</taxon>
        <taxon>Spermatophyta</taxon>
        <taxon>Magnoliopsida</taxon>
        <taxon>Liliopsida</taxon>
        <taxon>Poales</taxon>
        <taxon>Poaceae</taxon>
        <taxon>PACMAD clade</taxon>
        <taxon>Arundinoideae</taxon>
        <taxon>Arundineae</taxon>
        <taxon>Arundo</taxon>
    </lineage>
</organism>
<accession>A0A0A8XZR9</accession>
<reference evidence="1" key="1">
    <citation type="submission" date="2014-09" db="EMBL/GenBank/DDBJ databases">
        <authorList>
            <person name="Magalhaes I.L.F."/>
            <person name="Oliveira U."/>
            <person name="Santos F.R."/>
            <person name="Vidigal T.H.D.A."/>
            <person name="Brescovit A.D."/>
            <person name="Santos A.J."/>
        </authorList>
    </citation>
    <scope>NUCLEOTIDE SEQUENCE</scope>
    <source>
        <tissue evidence="1">Shoot tissue taken approximately 20 cm above the soil surface</tissue>
    </source>
</reference>
<proteinExistence type="predicted"/>
<evidence type="ECO:0000313" key="1">
    <source>
        <dbReference type="EMBL" id="JAD17187.1"/>
    </source>
</evidence>
<sequence length="40" mass="4682">MCCQYFSPRNVNMRPHLLHIVASRRKLSPFVYVLCNGVKC</sequence>
<dbReference type="AlphaFoldDB" id="A0A0A8XZR9"/>
<protein>
    <submittedName>
        <fullName evidence="1">Uncharacterized protein</fullName>
    </submittedName>
</protein>